<evidence type="ECO:0000313" key="1">
    <source>
        <dbReference type="Proteomes" id="UP000887580"/>
    </source>
</evidence>
<accession>A0AC35F1S6</accession>
<name>A0AC35F1S6_9BILA</name>
<protein>
    <submittedName>
        <fullName evidence="2">Uncharacterized protein</fullName>
    </submittedName>
</protein>
<dbReference type="Proteomes" id="UP000887580">
    <property type="component" value="Unplaced"/>
</dbReference>
<sequence>MGASMGKQPTYTYGFPPRRRASNIESANTFNKDFWASNGAPGASESPGKVASSEFWMVDSERRYRQEVFDRESENFYPSASTYQTQNNFESTFSFNNSPMDKTSSIKPKPLSTSSSERSSRMALPSPSPPYTSRNSQQSMIRAGEPKYLPRCVVGM</sequence>
<evidence type="ECO:0000313" key="2">
    <source>
        <dbReference type="WBParaSite" id="PS1159_v2.g12966.t1"/>
    </source>
</evidence>
<proteinExistence type="predicted"/>
<reference evidence="2" key="1">
    <citation type="submission" date="2022-11" db="UniProtKB">
        <authorList>
            <consortium name="WormBaseParasite"/>
        </authorList>
    </citation>
    <scope>IDENTIFICATION</scope>
</reference>
<dbReference type="WBParaSite" id="PS1159_v2.g12966.t1">
    <property type="protein sequence ID" value="PS1159_v2.g12966.t1"/>
    <property type="gene ID" value="PS1159_v2.g12966"/>
</dbReference>
<organism evidence="1 2">
    <name type="scientific">Panagrolaimus sp. PS1159</name>
    <dbReference type="NCBI Taxonomy" id="55785"/>
    <lineage>
        <taxon>Eukaryota</taxon>
        <taxon>Metazoa</taxon>
        <taxon>Ecdysozoa</taxon>
        <taxon>Nematoda</taxon>
        <taxon>Chromadorea</taxon>
        <taxon>Rhabditida</taxon>
        <taxon>Tylenchina</taxon>
        <taxon>Panagrolaimomorpha</taxon>
        <taxon>Panagrolaimoidea</taxon>
        <taxon>Panagrolaimidae</taxon>
        <taxon>Panagrolaimus</taxon>
    </lineage>
</organism>